<dbReference type="Proteomes" id="UP001652625">
    <property type="component" value="Chromosome 09"/>
</dbReference>
<organism evidence="1 2">
    <name type="scientific">Hydra vulgaris</name>
    <name type="common">Hydra</name>
    <name type="synonym">Hydra attenuata</name>
    <dbReference type="NCBI Taxonomy" id="6087"/>
    <lineage>
        <taxon>Eukaryota</taxon>
        <taxon>Metazoa</taxon>
        <taxon>Cnidaria</taxon>
        <taxon>Hydrozoa</taxon>
        <taxon>Hydroidolina</taxon>
        <taxon>Anthoathecata</taxon>
        <taxon>Aplanulata</taxon>
        <taxon>Hydridae</taxon>
        <taxon>Hydra</taxon>
    </lineage>
</organism>
<dbReference type="RefSeq" id="XP_065662225.1">
    <property type="nucleotide sequence ID" value="XM_065806153.1"/>
</dbReference>
<evidence type="ECO:0000313" key="2">
    <source>
        <dbReference type="RefSeq" id="XP_065662225.1"/>
    </source>
</evidence>
<gene>
    <name evidence="2" type="primary">LOC136084888</name>
</gene>
<name>A0ABM4CKD4_HYDVU</name>
<accession>A0ABM4CKD4</accession>
<dbReference type="Gene3D" id="3.40.630.30">
    <property type="match status" value="1"/>
</dbReference>
<sequence length="243" mass="27760">MLVRSYLRETIDGIIYKNIESESEMMDVINMFFGDFIEDVPTCNFLSSQFDVISRSLAWENSLKKSIEDGVSLIAVEEKTNNIVGFNINCIRDLKSTSEIEEPICDYEESKFDILKNGKVDLFPIIEYLCKEMTDINDLLLEKIPTLREIVYSDSLGTLRNFRGRSIGFNLQKYSIEIARSIEAQCIIVFAASPITLKITSKLNYLKIKSKVWSTFEFNGKKLFAESSYGADCTSTVYLDLTN</sequence>
<reference evidence="2" key="1">
    <citation type="submission" date="2025-08" db="UniProtKB">
        <authorList>
            <consortium name="RefSeq"/>
        </authorList>
    </citation>
    <scope>IDENTIFICATION</scope>
</reference>
<evidence type="ECO:0000313" key="1">
    <source>
        <dbReference type="Proteomes" id="UP001652625"/>
    </source>
</evidence>
<keyword evidence="1" id="KW-1185">Reference proteome</keyword>
<proteinExistence type="predicted"/>
<protein>
    <submittedName>
        <fullName evidence="2">Uncharacterized protein LOC136084888</fullName>
    </submittedName>
</protein>
<dbReference type="GeneID" id="136084888"/>